<dbReference type="Pfam" id="PF05504">
    <property type="entry name" value="Spore_GerAC"/>
    <property type="match status" value="1"/>
</dbReference>
<dbReference type="Proteomes" id="UP000054709">
    <property type="component" value="Unassembled WGS sequence"/>
</dbReference>
<evidence type="ECO:0000256" key="7">
    <source>
        <dbReference type="ARBA" id="ARBA00023288"/>
    </source>
</evidence>
<name>A0A0W1ATZ2_9BACL</name>
<dbReference type="InterPro" id="IPR046953">
    <property type="entry name" value="Spore_GerAC-like_C"/>
</dbReference>
<evidence type="ECO:0000259" key="9">
    <source>
        <dbReference type="Pfam" id="PF25198"/>
    </source>
</evidence>
<evidence type="ECO:0000256" key="2">
    <source>
        <dbReference type="ARBA" id="ARBA00007886"/>
    </source>
</evidence>
<dbReference type="Gene3D" id="3.30.300.210">
    <property type="entry name" value="Nutrient germinant receptor protein C, domain 3"/>
    <property type="match status" value="1"/>
</dbReference>
<dbReference type="PANTHER" id="PTHR35789:SF1">
    <property type="entry name" value="SPORE GERMINATION PROTEIN B3"/>
    <property type="match status" value="1"/>
</dbReference>
<dbReference type="GO" id="GO:0009847">
    <property type="term" value="P:spore germination"/>
    <property type="evidence" value="ECO:0007669"/>
    <property type="project" value="InterPro"/>
</dbReference>
<keyword evidence="4" id="KW-0732">Signal</keyword>
<dbReference type="OrthoDB" id="9816067at2"/>
<feature type="domain" description="Spore germination protein N-terminal" evidence="9">
    <location>
        <begin position="28"/>
        <end position="204"/>
    </location>
</feature>
<keyword evidence="6" id="KW-0564">Palmitate</keyword>
<gene>
    <name evidence="10" type="ORF">UQ64_24110</name>
</gene>
<keyword evidence="11" id="KW-1185">Reference proteome</keyword>
<protein>
    <submittedName>
        <fullName evidence="10">Spore gernimation protein GerC</fullName>
    </submittedName>
</protein>
<evidence type="ECO:0000259" key="8">
    <source>
        <dbReference type="Pfam" id="PF05504"/>
    </source>
</evidence>
<evidence type="ECO:0000256" key="4">
    <source>
        <dbReference type="ARBA" id="ARBA00022729"/>
    </source>
</evidence>
<evidence type="ECO:0000313" key="10">
    <source>
        <dbReference type="EMBL" id="KTD84733.1"/>
    </source>
</evidence>
<evidence type="ECO:0000256" key="1">
    <source>
        <dbReference type="ARBA" id="ARBA00004635"/>
    </source>
</evidence>
<keyword evidence="7" id="KW-0449">Lipoprotein</keyword>
<reference evidence="10 11" key="1">
    <citation type="journal article" date="2015" name="Int. Biodeterior. Biodegradation">
        <title>Physiological and genetic screening methods for the isolation of methyl tert-butyl ether-degrading bacteria for bioremediation purposes.</title>
        <authorList>
            <person name="Guisado I.M."/>
            <person name="Purswani J."/>
            <person name="Gonzalez Lopez J."/>
            <person name="Pozo C."/>
        </authorList>
    </citation>
    <scope>NUCLEOTIDE SEQUENCE [LARGE SCALE GENOMIC DNA]</scope>
    <source>
        <strain evidence="10 11">SH7</strain>
    </source>
</reference>
<dbReference type="PROSITE" id="PS51257">
    <property type="entry name" value="PROKAR_LIPOPROTEIN"/>
    <property type="match status" value="1"/>
</dbReference>
<keyword evidence="3" id="KW-0309">Germination</keyword>
<accession>A0A0W1ATZ2</accession>
<dbReference type="GO" id="GO:0016020">
    <property type="term" value="C:membrane"/>
    <property type="evidence" value="ECO:0007669"/>
    <property type="project" value="UniProtKB-SubCell"/>
</dbReference>
<keyword evidence="5" id="KW-0472">Membrane</keyword>
<evidence type="ECO:0000313" key="11">
    <source>
        <dbReference type="Proteomes" id="UP000054709"/>
    </source>
</evidence>
<evidence type="ECO:0000256" key="6">
    <source>
        <dbReference type="ARBA" id="ARBA00023139"/>
    </source>
</evidence>
<organism evidence="10 11">
    <name type="scientific">Paenibacillus etheri</name>
    <dbReference type="NCBI Taxonomy" id="1306852"/>
    <lineage>
        <taxon>Bacteria</taxon>
        <taxon>Bacillati</taxon>
        <taxon>Bacillota</taxon>
        <taxon>Bacilli</taxon>
        <taxon>Bacillales</taxon>
        <taxon>Paenibacillaceae</taxon>
        <taxon>Paenibacillus</taxon>
    </lineage>
</organism>
<sequence length="407" mass="45326">MNKKIVKGVLRLMLALQFTVLLSGCWERKELNEVAFVLGIGIDKAETGYTVSMQVVIPSAISSQASGGGGGNGVPVVVYKFTVPTFYDAQRKLNLDSSRTSYLGHIRVLVIGEELARSGVGEILDVFKRSREPRMDFYVMVARDTTASDVLNVLTPMDKLPANKLFSSLDNSYKNSAKTVAVTLDDFIENLLSQGDNPVLTGVEVMGDPKEGEDKSNVERTMPKARLEYHTVAVFKKDKLIGWLNERETIGYNYINDKVTSHSGSIAGEDGKPIVIEALQASTKRKVKIIDGEPHIYLSVKTLCNIEEVQSAENLESESTIKRLEKETEKRIIERMQNTVEQVNNRFNVDIMGFGQSIYHANPKAWAKLQQKKGDDYLKSLPIHYSASVVINRVGLTDNSFLEKIKE</sequence>
<dbReference type="InterPro" id="IPR057336">
    <property type="entry name" value="GerAC_N"/>
</dbReference>
<comment type="similarity">
    <text evidence="2">Belongs to the GerABKC lipoprotein family.</text>
</comment>
<feature type="domain" description="Spore germination GerAC-like C-terminal" evidence="8">
    <location>
        <begin position="232"/>
        <end position="395"/>
    </location>
</feature>
<proteinExistence type="inferred from homology"/>
<dbReference type="PANTHER" id="PTHR35789">
    <property type="entry name" value="SPORE GERMINATION PROTEIN B3"/>
    <property type="match status" value="1"/>
</dbReference>
<evidence type="ECO:0000256" key="5">
    <source>
        <dbReference type="ARBA" id="ARBA00023136"/>
    </source>
</evidence>
<dbReference type="RefSeq" id="WP_060625439.1">
    <property type="nucleotide sequence ID" value="NZ_LCZJ02000033.1"/>
</dbReference>
<comment type="subcellular location">
    <subcellularLocation>
        <location evidence="1">Membrane</location>
        <topology evidence="1">Lipid-anchor</topology>
    </subcellularLocation>
</comment>
<dbReference type="InterPro" id="IPR008844">
    <property type="entry name" value="Spore_GerAC-like"/>
</dbReference>
<evidence type="ECO:0000256" key="3">
    <source>
        <dbReference type="ARBA" id="ARBA00022544"/>
    </source>
</evidence>
<comment type="caution">
    <text evidence="10">The sequence shown here is derived from an EMBL/GenBank/DDBJ whole genome shotgun (WGS) entry which is preliminary data.</text>
</comment>
<dbReference type="EMBL" id="LCZJ02000033">
    <property type="protein sequence ID" value="KTD84733.1"/>
    <property type="molecule type" value="Genomic_DNA"/>
</dbReference>
<dbReference type="NCBIfam" id="TIGR02887">
    <property type="entry name" value="spore_ger_x_C"/>
    <property type="match status" value="1"/>
</dbReference>
<dbReference type="InterPro" id="IPR038501">
    <property type="entry name" value="Spore_GerAC_C_sf"/>
</dbReference>
<dbReference type="AlphaFoldDB" id="A0A0W1ATZ2"/>
<dbReference type="Pfam" id="PF25198">
    <property type="entry name" value="Spore_GerAC_N"/>
    <property type="match status" value="1"/>
</dbReference>